<keyword evidence="2" id="KW-0645">Protease</keyword>
<dbReference type="EMBL" id="CP027665">
    <property type="protein sequence ID" value="AVO39318.1"/>
    <property type="molecule type" value="Genomic_DNA"/>
</dbReference>
<dbReference type="AlphaFoldDB" id="A0A2S0MTW6"/>
<dbReference type="GO" id="GO:0004252">
    <property type="term" value="F:serine-type endopeptidase activity"/>
    <property type="evidence" value="ECO:0007669"/>
    <property type="project" value="InterPro"/>
</dbReference>
<accession>A0A2S0MTW6</accession>
<proteinExistence type="inferred from homology"/>
<organism evidence="7 8">
    <name type="scientific">Pukyongiella litopenaei</name>
    <dbReference type="NCBI Taxonomy" id="2605946"/>
    <lineage>
        <taxon>Bacteria</taxon>
        <taxon>Pseudomonadati</taxon>
        <taxon>Pseudomonadota</taxon>
        <taxon>Alphaproteobacteria</taxon>
        <taxon>Rhodobacterales</taxon>
        <taxon>Paracoccaceae</taxon>
        <taxon>Pukyongiella</taxon>
    </lineage>
</organism>
<keyword evidence="4" id="KW-0720">Serine protease</keyword>
<dbReference type="PANTHER" id="PTHR43806:SF11">
    <property type="entry name" value="CEREVISIN-RELATED"/>
    <property type="match status" value="1"/>
</dbReference>
<keyword evidence="3" id="KW-0378">Hydrolase</keyword>
<feature type="domain" description="Peptidase S8/S53" evidence="6">
    <location>
        <begin position="149"/>
        <end position="390"/>
    </location>
</feature>
<comment type="similarity">
    <text evidence="1 5">Belongs to the peptidase S8 family.</text>
</comment>
<evidence type="ECO:0000259" key="6">
    <source>
        <dbReference type="Pfam" id="PF00082"/>
    </source>
</evidence>
<dbReference type="SUPFAM" id="SSF52743">
    <property type="entry name" value="Subtilisin-like"/>
    <property type="match status" value="1"/>
</dbReference>
<evidence type="ECO:0000256" key="4">
    <source>
        <dbReference type="ARBA" id="ARBA00022825"/>
    </source>
</evidence>
<protein>
    <submittedName>
        <fullName evidence="7">S8 family serine peptidase</fullName>
    </submittedName>
</protein>
<gene>
    <name evidence="7" type="ORF">C6Y53_17530</name>
</gene>
<dbReference type="RefSeq" id="WP_106473623.1">
    <property type="nucleotide sequence ID" value="NZ_CP027665.1"/>
</dbReference>
<dbReference type="InterPro" id="IPR015500">
    <property type="entry name" value="Peptidase_S8_subtilisin-rel"/>
</dbReference>
<dbReference type="KEGG" id="thas:C6Y53_17530"/>
<dbReference type="InterPro" id="IPR000209">
    <property type="entry name" value="Peptidase_S8/S53_dom"/>
</dbReference>
<evidence type="ECO:0000256" key="5">
    <source>
        <dbReference type="PROSITE-ProRule" id="PRU01240"/>
    </source>
</evidence>
<dbReference type="PRINTS" id="PR00723">
    <property type="entry name" value="SUBTILISIN"/>
</dbReference>
<evidence type="ECO:0000313" key="8">
    <source>
        <dbReference type="Proteomes" id="UP000237655"/>
    </source>
</evidence>
<dbReference type="InterPro" id="IPR036852">
    <property type="entry name" value="Peptidase_S8/S53_dom_sf"/>
</dbReference>
<evidence type="ECO:0000256" key="3">
    <source>
        <dbReference type="ARBA" id="ARBA00022801"/>
    </source>
</evidence>
<evidence type="ECO:0000256" key="2">
    <source>
        <dbReference type="ARBA" id="ARBA00022670"/>
    </source>
</evidence>
<name>A0A2S0MTW6_9RHOB</name>
<evidence type="ECO:0000313" key="7">
    <source>
        <dbReference type="EMBL" id="AVO39318.1"/>
    </source>
</evidence>
<evidence type="ECO:0000256" key="1">
    <source>
        <dbReference type="ARBA" id="ARBA00011073"/>
    </source>
</evidence>
<reference evidence="8" key="1">
    <citation type="submission" date="2018-03" db="EMBL/GenBank/DDBJ databases">
        <title>Genomic analysis of the strain SH-1 isolated from shrimp intestine.</title>
        <authorList>
            <person name="Kim Y.-S."/>
            <person name="Kim S.-E."/>
            <person name="Kim K.-H."/>
        </authorList>
    </citation>
    <scope>NUCLEOTIDE SEQUENCE [LARGE SCALE GENOMIC DNA]</scope>
    <source>
        <strain evidence="8">SH-1</strain>
    </source>
</reference>
<keyword evidence="8" id="KW-1185">Reference proteome</keyword>
<dbReference type="Pfam" id="PF00082">
    <property type="entry name" value="Peptidase_S8"/>
    <property type="match status" value="1"/>
</dbReference>
<sequence>MLQDTFAALRGAEAPGEDQELTVELVFEQPLSAAQVQARLDEALPDSGGQVASVFGYEADRYHFVDFPAIRERGQEAQVFQFVRELRAAVGAAEANPVLTDSLFGAAAVGAVTTEAGLFTCSTPKDSTLPFGWVHPMIHTIEAWQRTRGQGSVVAVIDTGHSSHQELNGVLTPGGHLNLVEGGTDASDRFSRGLLTHPGHGTLVMSVVASRGDADASGNVPPGQGGVTGAAPEARVLPIRAIKSVINFKQKTLPPAIAHAVSQGADVIAMAQGGATRVASTEKALRDAVAAGVVVVCAAGNCWPSVVFPAAYAPYGLCTAVAALTRDLTPWKRSGRGPSVSFSAPGENVWGAAKNKASDPNNGIKAAQGTTLATSLTSGVAALWVARHGGRAALKAKADAAGTTVQAMWLHCVTKGMTKPPVWGGATNLGAGVLDAERALLTKLPLASTGTEAVGDDKLPATGTESTANILLSHLADNAPDAAAEFDPALADYAAEMIWRSYRAGARARAAEMLGDEAPPVPDAPSEALAGAIADKPALRAALAAY</sequence>
<dbReference type="Gene3D" id="3.40.50.200">
    <property type="entry name" value="Peptidase S8/S53 domain"/>
    <property type="match status" value="1"/>
</dbReference>
<dbReference type="GO" id="GO:0006508">
    <property type="term" value="P:proteolysis"/>
    <property type="evidence" value="ECO:0007669"/>
    <property type="project" value="UniProtKB-KW"/>
</dbReference>
<dbReference type="PROSITE" id="PS51892">
    <property type="entry name" value="SUBTILASE"/>
    <property type="match status" value="1"/>
</dbReference>
<dbReference type="Proteomes" id="UP000237655">
    <property type="component" value="Chromosome"/>
</dbReference>
<comment type="caution">
    <text evidence="5">Lacks conserved residue(s) required for the propagation of feature annotation.</text>
</comment>
<dbReference type="PANTHER" id="PTHR43806">
    <property type="entry name" value="PEPTIDASE S8"/>
    <property type="match status" value="1"/>
</dbReference>
<dbReference type="InterPro" id="IPR050131">
    <property type="entry name" value="Peptidase_S8_subtilisin-like"/>
</dbReference>